<comment type="caution">
    <text evidence="1">The sequence shown here is derived from an EMBL/GenBank/DDBJ whole genome shotgun (WGS) entry which is preliminary data.</text>
</comment>
<gene>
    <name evidence="1" type="ORF">GN157_06420</name>
</gene>
<dbReference type="EMBL" id="WOWP01000017">
    <property type="protein sequence ID" value="MUV03341.1"/>
    <property type="molecule type" value="Genomic_DNA"/>
</dbReference>
<evidence type="ECO:0000313" key="1">
    <source>
        <dbReference type="EMBL" id="MUV03341.1"/>
    </source>
</evidence>
<dbReference type="AlphaFoldDB" id="A0A6N8HA75"/>
<evidence type="ECO:0000313" key="2">
    <source>
        <dbReference type="Proteomes" id="UP000433945"/>
    </source>
</evidence>
<reference evidence="1 2" key="1">
    <citation type="submission" date="2019-12" db="EMBL/GenBank/DDBJ databases">
        <authorList>
            <person name="Sun J.-Q."/>
        </authorList>
    </citation>
    <scope>NUCLEOTIDE SEQUENCE [LARGE SCALE GENOMIC DNA]</scope>
    <source>
        <strain evidence="1 2">JCM 17928</strain>
    </source>
</reference>
<dbReference type="RefSeq" id="WP_157482270.1">
    <property type="nucleotide sequence ID" value="NZ_WOWP01000017.1"/>
</dbReference>
<keyword evidence="2" id="KW-1185">Reference proteome</keyword>
<organism evidence="1 2">
    <name type="scientific">Flavobacterium rakeshii</name>
    <dbReference type="NCBI Taxonomy" id="1038845"/>
    <lineage>
        <taxon>Bacteria</taxon>
        <taxon>Pseudomonadati</taxon>
        <taxon>Bacteroidota</taxon>
        <taxon>Flavobacteriia</taxon>
        <taxon>Flavobacteriales</taxon>
        <taxon>Flavobacteriaceae</taxon>
        <taxon>Flavobacterium</taxon>
    </lineage>
</organism>
<dbReference type="OrthoDB" id="1442321at2"/>
<sequence length="155" mass="18347">MENKKENSILKCFVSVTVGNYNDTQEQIDLATEQGREFRSYIWGEKGISNKIEQLNFEDYGNDLKLILFQFYVNPDVIEMQSLPNIEKYRKREKSIGIPVIINRLNFFNKSENERNEFLEKCFIQKLDVLEKVIIKEKLDTDIEKLKTNMIAILK</sequence>
<name>A0A6N8HA75_9FLAO</name>
<accession>A0A6N8HA75</accession>
<protein>
    <submittedName>
        <fullName evidence="1">Uncharacterized protein</fullName>
    </submittedName>
</protein>
<dbReference type="Proteomes" id="UP000433945">
    <property type="component" value="Unassembled WGS sequence"/>
</dbReference>
<proteinExistence type="predicted"/>